<dbReference type="EMBL" id="JAACNO010000263">
    <property type="protein sequence ID" value="KAF4148549.1"/>
    <property type="molecule type" value="Genomic_DNA"/>
</dbReference>
<protein>
    <recommendedName>
        <fullName evidence="3">DUF659 domain-containing protein</fullName>
    </recommendedName>
</protein>
<organism evidence="1 2">
    <name type="scientific">Phytophthora infestans</name>
    <name type="common">Potato late blight agent</name>
    <name type="synonym">Botrytis infestans</name>
    <dbReference type="NCBI Taxonomy" id="4787"/>
    <lineage>
        <taxon>Eukaryota</taxon>
        <taxon>Sar</taxon>
        <taxon>Stramenopiles</taxon>
        <taxon>Oomycota</taxon>
        <taxon>Peronosporomycetes</taxon>
        <taxon>Peronosporales</taxon>
        <taxon>Peronosporaceae</taxon>
        <taxon>Phytophthora</taxon>
    </lineage>
</organism>
<sequence>MGGPMLTKYAGKVIDEEDENQNVTKKHLLGCQLALFEAVTTIGLLSTDSSHDGFTLAKQWETIMADAEDKTWKIGAVVTDDAGQCRRARRILALRWPNAVFLKCFAHDINNLVKSILRSSTFRLVASQAQKR</sequence>
<evidence type="ECO:0008006" key="3">
    <source>
        <dbReference type="Google" id="ProtNLM"/>
    </source>
</evidence>
<gene>
    <name evidence="1" type="ORF">GN958_ATG02248</name>
</gene>
<reference evidence="1" key="1">
    <citation type="submission" date="2020-03" db="EMBL/GenBank/DDBJ databases">
        <title>Hybrid Assembly of Korean Phytophthora infestans isolates.</title>
        <authorList>
            <person name="Prokchorchik M."/>
            <person name="Lee Y."/>
            <person name="Seo J."/>
            <person name="Cho J.-H."/>
            <person name="Park Y.-E."/>
            <person name="Jang D.-C."/>
            <person name="Im J.-S."/>
            <person name="Choi J.-G."/>
            <person name="Park H.-J."/>
            <person name="Lee G.-B."/>
            <person name="Lee Y.-G."/>
            <person name="Hong S.-Y."/>
            <person name="Cho K."/>
            <person name="Sohn K.H."/>
        </authorList>
    </citation>
    <scope>NUCLEOTIDE SEQUENCE</scope>
    <source>
        <strain evidence="1">KR_2_A2</strain>
    </source>
</reference>
<accession>A0A8S9VBG3</accession>
<proteinExistence type="predicted"/>
<evidence type="ECO:0000313" key="1">
    <source>
        <dbReference type="EMBL" id="KAF4148549.1"/>
    </source>
</evidence>
<dbReference type="Proteomes" id="UP000704712">
    <property type="component" value="Unassembled WGS sequence"/>
</dbReference>
<comment type="caution">
    <text evidence="1">The sequence shown here is derived from an EMBL/GenBank/DDBJ whole genome shotgun (WGS) entry which is preliminary data.</text>
</comment>
<evidence type="ECO:0000313" key="2">
    <source>
        <dbReference type="Proteomes" id="UP000704712"/>
    </source>
</evidence>
<name>A0A8S9VBG3_PHYIN</name>
<dbReference type="AlphaFoldDB" id="A0A8S9VBG3"/>
<dbReference type="SUPFAM" id="SSF53098">
    <property type="entry name" value="Ribonuclease H-like"/>
    <property type="match status" value="1"/>
</dbReference>
<dbReference type="InterPro" id="IPR012337">
    <property type="entry name" value="RNaseH-like_sf"/>
</dbReference>